<reference evidence="1 2" key="1">
    <citation type="submission" date="2017-07" db="EMBL/GenBank/DDBJ databases">
        <title>The new phylogeny of genus Mycobacterium.</title>
        <authorList>
            <person name="Tortoli E."/>
            <person name="Trovato A."/>
            <person name="Cirillo D.M."/>
        </authorList>
    </citation>
    <scope>NUCLEOTIDE SEQUENCE [LARGE SCALE GENOMIC DNA]</scope>
    <source>
        <strain evidence="1 2">ATCC 33027</strain>
    </source>
</reference>
<keyword evidence="2" id="KW-1185">Reference proteome</keyword>
<organism evidence="1 2">
    <name type="scientific">Mycolicibacterium sphagni</name>
    <dbReference type="NCBI Taxonomy" id="1786"/>
    <lineage>
        <taxon>Bacteria</taxon>
        <taxon>Bacillati</taxon>
        <taxon>Actinomycetota</taxon>
        <taxon>Actinomycetes</taxon>
        <taxon>Mycobacteriales</taxon>
        <taxon>Mycobacteriaceae</taxon>
        <taxon>Mycolicibacterium</taxon>
    </lineage>
</organism>
<evidence type="ECO:0000313" key="2">
    <source>
        <dbReference type="Proteomes" id="UP000216063"/>
    </source>
</evidence>
<proteinExistence type="predicted"/>
<comment type="caution">
    <text evidence="1">The sequence shown here is derived from an EMBL/GenBank/DDBJ whole genome shotgun (WGS) entry which is preliminary data.</text>
</comment>
<protein>
    <submittedName>
        <fullName evidence="1">Uncharacterized protein</fullName>
    </submittedName>
</protein>
<accession>A0A255DDG2</accession>
<dbReference type="EMBL" id="NOZR01000016">
    <property type="protein sequence ID" value="OYN77499.1"/>
    <property type="molecule type" value="Genomic_DNA"/>
</dbReference>
<gene>
    <name evidence="1" type="ORF">CG716_18400</name>
</gene>
<dbReference type="Proteomes" id="UP000216063">
    <property type="component" value="Unassembled WGS sequence"/>
</dbReference>
<dbReference type="OrthoDB" id="4569331at2"/>
<sequence length="433" mass="47896">MDAERLRDGPGGFAEDGQRLAVWVDRLDAFLLALDAIDADDAFDFCAAGWEIWQSTVVADPPPETSAAVLVALGGLQAVSHALTASTLEYYRAPDAPERSRLTAVHASLKTCLGSLRHESAWWLSEGLPAAEEIKARSATIVASLQATNATGAAPISDSGIVFDKVCALTDNENRRYREAYGRLRRMLNRELLQHITDESDALSDVVTEIVLDLQASRESTFDAAVMEQRTSKMRSALIAVTAALHDYREQSVNAATRTFGHYSAQARAVEALFSHLKESSFDYRWLDELHEPLQCGGNPAVRYQFTARRHGEPDVDVHMNRDYMARFAKTKTTWLRGDELATMTRDRSVLDMIKAIQPKVNSLQAQVDKILYPTVAEDVAAVKELIERFGGQKGLDALHYAPGGKHKPWMPPHLSPRVLSFVRSFDMAGSLL</sequence>
<dbReference type="RefSeq" id="WP_094482190.1">
    <property type="nucleotide sequence ID" value="NZ_JACKSC010000251.1"/>
</dbReference>
<dbReference type="AlphaFoldDB" id="A0A255DDG2"/>
<name>A0A255DDG2_9MYCO</name>
<evidence type="ECO:0000313" key="1">
    <source>
        <dbReference type="EMBL" id="OYN77499.1"/>
    </source>
</evidence>